<accession>A0A7D5V0V7</accession>
<dbReference type="Proteomes" id="UP000510686">
    <property type="component" value="Chromosome 5"/>
</dbReference>
<reference evidence="1 2" key="1">
    <citation type="submission" date="2020-07" db="EMBL/GenBank/DDBJ databases">
        <title>Telomere length de novo assembly of all 7 chromosomes of the fungus, Metarhizium brunneum, using a novel assembly pipeline.</title>
        <authorList>
            <person name="Saud z."/>
            <person name="Kortsinoglou A."/>
            <person name="Kouvelis V.N."/>
            <person name="Butt T.M."/>
        </authorList>
    </citation>
    <scope>NUCLEOTIDE SEQUENCE [LARGE SCALE GENOMIC DNA]</scope>
    <source>
        <strain evidence="1 2">4556</strain>
    </source>
</reference>
<dbReference type="RefSeq" id="XP_065987351.1">
    <property type="nucleotide sequence ID" value="XM_066131253.1"/>
</dbReference>
<evidence type="ECO:0000313" key="2">
    <source>
        <dbReference type="Proteomes" id="UP000510686"/>
    </source>
</evidence>
<sequence>MITRRPNLGSAAGMISLLRIDMFADHGDADASENCTVQDLCPEDIHSSLLLFYQVLTDLPRRR</sequence>
<organism evidence="1 2">
    <name type="scientific">Metarhizium brunneum</name>
    <dbReference type="NCBI Taxonomy" id="500148"/>
    <lineage>
        <taxon>Eukaryota</taxon>
        <taxon>Fungi</taxon>
        <taxon>Dikarya</taxon>
        <taxon>Ascomycota</taxon>
        <taxon>Pezizomycotina</taxon>
        <taxon>Sordariomycetes</taxon>
        <taxon>Hypocreomycetidae</taxon>
        <taxon>Hypocreales</taxon>
        <taxon>Clavicipitaceae</taxon>
        <taxon>Metarhizium</taxon>
    </lineage>
</organism>
<dbReference type="GeneID" id="90968078"/>
<proteinExistence type="predicted"/>
<evidence type="ECO:0000313" key="1">
    <source>
        <dbReference type="EMBL" id="QLI71930.1"/>
    </source>
</evidence>
<name>A0A7D5V0V7_9HYPO</name>
<dbReference type="AlphaFoldDB" id="A0A7D5V0V7"/>
<dbReference type="EMBL" id="CP058936">
    <property type="protein sequence ID" value="QLI71930.1"/>
    <property type="molecule type" value="Genomic_DNA"/>
</dbReference>
<protein>
    <submittedName>
        <fullName evidence="1">Uncharacterized protein</fullName>
    </submittedName>
</protein>
<keyword evidence="2" id="KW-1185">Reference proteome</keyword>
<gene>
    <name evidence="1" type="ORF">G6M90_00g084690</name>
</gene>
<dbReference type="KEGG" id="mbrn:90968078"/>